<protein>
    <submittedName>
        <fullName evidence="1">Uncharacterized protein</fullName>
    </submittedName>
</protein>
<comment type="caution">
    <text evidence="1">The sequence shown here is derived from an EMBL/GenBank/DDBJ whole genome shotgun (WGS) entry which is preliminary data.</text>
</comment>
<evidence type="ECO:0000313" key="2">
    <source>
        <dbReference type="Proteomes" id="UP001230253"/>
    </source>
</evidence>
<name>A0ABU0C2Z5_9BRAD</name>
<accession>A0ABU0C2Z5</accession>
<sequence>MTSSIEAWPPRRQLPTPEDVLFAWLIWLPTGANLQLAAREELQRSQFRQPATPEVERLGMLLEAVSNGTPPLRTADVRRENR</sequence>
<evidence type="ECO:0000313" key="1">
    <source>
        <dbReference type="EMBL" id="MDQ0324888.1"/>
    </source>
</evidence>
<proteinExistence type="predicted"/>
<keyword evidence="2" id="KW-1185">Reference proteome</keyword>
<dbReference type="EMBL" id="JAUSUK010000001">
    <property type="protein sequence ID" value="MDQ0324888.1"/>
    <property type="molecule type" value="Genomic_DNA"/>
</dbReference>
<organism evidence="1 2">
    <name type="scientific">Rhodopseudomonas julia</name>
    <dbReference type="NCBI Taxonomy" id="200617"/>
    <lineage>
        <taxon>Bacteria</taxon>
        <taxon>Pseudomonadati</taxon>
        <taxon>Pseudomonadota</taxon>
        <taxon>Alphaproteobacteria</taxon>
        <taxon>Hyphomicrobiales</taxon>
        <taxon>Nitrobacteraceae</taxon>
        <taxon>Rhodopseudomonas</taxon>
    </lineage>
</organism>
<dbReference type="Proteomes" id="UP001230253">
    <property type="component" value="Unassembled WGS sequence"/>
</dbReference>
<reference evidence="1 2" key="1">
    <citation type="submission" date="2023-07" db="EMBL/GenBank/DDBJ databases">
        <title>Genomic Encyclopedia of Type Strains, Phase IV (KMG-IV): sequencing the most valuable type-strain genomes for metagenomic binning, comparative biology and taxonomic classification.</title>
        <authorList>
            <person name="Goeker M."/>
        </authorList>
    </citation>
    <scope>NUCLEOTIDE SEQUENCE [LARGE SCALE GENOMIC DNA]</scope>
    <source>
        <strain evidence="1 2">DSM 11549</strain>
    </source>
</reference>
<gene>
    <name evidence="1" type="ORF">J2R99_000737</name>
</gene>